<evidence type="ECO:0000313" key="2">
    <source>
        <dbReference type="EMBL" id="KAK1700917.1"/>
    </source>
</evidence>
<dbReference type="AlphaFoldDB" id="A0AAJ0AZ07"/>
<proteinExistence type="predicted"/>
<dbReference type="Proteomes" id="UP001224890">
    <property type="component" value="Unassembled WGS sequence"/>
</dbReference>
<name>A0AAJ0AZ07_9PEZI</name>
<organism evidence="2 3">
    <name type="scientific">Colletotrichum godetiae</name>
    <dbReference type="NCBI Taxonomy" id="1209918"/>
    <lineage>
        <taxon>Eukaryota</taxon>
        <taxon>Fungi</taxon>
        <taxon>Dikarya</taxon>
        <taxon>Ascomycota</taxon>
        <taxon>Pezizomycotina</taxon>
        <taxon>Sordariomycetes</taxon>
        <taxon>Hypocreomycetidae</taxon>
        <taxon>Glomerellales</taxon>
        <taxon>Glomerellaceae</taxon>
        <taxon>Colletotrichum</taxon>
        <taxon>Colletotrichum acutatum species complex</taxon>
    </lineage>
</organism>
<keyword evidence="3" id="KW-1185">Reference proteome</keyword>
<protein>
    <submittedName>
        <fullName evidence="2">Uncharacterized protein</fullName>
    </submittedName>
</protein>
<comment type="caution">
    <text evidence="2">The sequence shown here is derived from an EMBL/GenBank/DDBJ whole genome shotgun (WGS) entry which is preliminary data.</text>
</comment>
<sequence length="744" mass="85291">MRGDTSSKLRMSYLAYQGTIYQKFEIIDTNQEGEEGGVKSSMESIFCDLALDSDVLIRKTDFVDEYNPFNTDTLETETVILDQHRTIDFCPKAGGSWCGIQRNLDDPEKKVLEFVLAYTLEQGSKVSDYNPRLPDWETFLEANELLQPYSTAEWTDDRNLNFHLRRKLEFTLSICSIPVYAADPDGIPPVALTCGDVDGHRVATAASFYAFQILLLGMDCIKALHSALRKPLCMCGRDKRPLSSPPLPYICMTKRRIEYVCEGHMKWVFQGTAESNSRFCPDYWTNGDEIANWESNRWLPGKSLVDAPFQFIKAADFYRILGEDMPYELTQKARAAYRKWICHLGEVEKSGKFAFPSYKASDDGKPTETFYLTDHALIWQAVTSAESLKLHSSPEFYYEKKERCSADMLRENIIKSFTTANLLLKKRMIAVTRSPTQTRFLFRSKDVALLCAMEEGLFKKAGIQWTNTLDCQKHHEGNDDTDWSDPRRFALAITMARHEKLINLRTKRKLIEQALSVLLSSSSSNGPFTGLLNERQGPAVYEDDRDRDNYWTVSFEVPYICGKTTAHGLTILIPTQGVPRTPQTAVSSPNARTKGPRYRYGYWMKHNLPFNSVIDDSKIVELQDEWLYNEPAFFANTTDDSVGSDSDSDTDREALMTTVTHFKNVWLLINVPERKPQKGKRPVGSLQVRYFPEDREEEFKETADIPRRAKSAKKRFWAFVSRKAKDNSSCTKPFTPDEEERYFP</sequence>
<dbReference type="RefSeq" id="XP_060436672.1">
    <property type="nucleotide sequence ID" value="XM_060578124.1"/>
</dbReference>
<evidence type="ECO:0000313" key="3">
    <source>
        <dbReference type="Proteomes" id="UP001224890"/>
    </source>
</evidence>
<accession>A0AAJ0AZ07</accession>
<dbReference type="GeneID" id="85462650"/>
<gene>
    <name evidence="2" type="ORF">BDP55DRAFT_709312</name>
</gene>
<reference evidence="2" key="1">
    <citation type="submission" date="2021-06" db="EMBL/GenBank/DDBJ databases">
        <title>Comparative genomics, transcriptomics and evolutionary studies reveal genomic signatures of adaptation to plant cell wall in hemibiotrophic fungi.</title>
        <authorList>
            <consortium name="DOE Joint Genome Institute"/>
            <person name="Baroncelli R."/>
            <person name="Diaz J.F."/>
            <person name="Benocci T."/>
            <person name="Peng M."/>
            <person name="Battaglia E."/>
            <person name="Haridas S."/>
            <person name="Andreopoulos W."/>
            <person name="Labutti K."/>
            <person name="Pangilinan J."/>
            <person name="Floch G.L."/>
            <person name="Makela M.R."/>
            <person name="Henrissat B."/>
            <person name="Grigoriev I.V."/>
            <person name="Crouch J.A."/>
            <person name="De Vries R.P."/>
            <person name="Sukno S.A."/>
            <person name="Thon M.R."/>
        </authorList>
    </citation>
    <scope>NUCLEOTIDE SEQUENCE</scope>
    <source>
        <strain evidence="2">CBS 193.32</strain>
    </source>
</reference>
<dbReference type="EMBL" id="JAHMHR010000001">
    <property type="protein sequence ID" value="KAK1700917.1"/>
    <property type="molecule type" value="Genomic_DNA"/>
</dbReference>
<evidence type="ECO:0000256" key="1">
    <source>
        <dbReference type="SAM" id="MobiDB-lite"/>
    </source>
</evidence>
<feature type="region of interest" description="Disordered" evidence="1">
    <location>
        <begin position="723"/>
        <end position="744"/>
    </location>
</feature>